<dbReference type="EMBL" id="CP080590">
    <property type="protein sequence ID" value="QYO77762.1"/>
    <property type="molecule type" value="Genomic_DNA"/>
</dbReference>
<evidence type="ECO:0000259" key="1">
    <source>
        <dbReference type="Pfam" id="PF13007"/>
    </source>
</evidence>
<sequence length="48" mass="5551">MLKRAQFGTRSEKLRIDPLNAEQMAVVFVELQTEPGEIRADGRSRLRH</sequence>
<evidence type="ECO:0000313" key="3">
    <source>
        <dbReference type="Proteomes" id="UP000825799"/>
    </source>
</evidence>
<gene>
    <name evidence="2" type="ORF">K1X15_04115</name>
</gene>
<dbReference type="Proteomes" id="UP000825799">
    <property type="component" value="Chromosome"/>
</dbReference>
<dbReference type="InterPro" id="IPR024463">
    <property type="entry name" value="Transposase_TnpC_homeodom"/>
</dbReference>
<name>A0ABX8WJS0_9HYPH</name>
<protein>
    <recommendedName>
        <fullName evidence="1">Transposase TnpC homeodomain domain-containing protein</fullName>
    </recommendedName>
</protein>
<reference evidence="2 3" key="1">
    <citation type="submission" date="2021-08" db="EMBL/GenBank/DDBJ databases">
        <title>Devosia salina sp. nov., isolated from the South China Sea sediment.</title>
        <authorList>
            <person name="Zhou Z."/>
        </authorList>
    </citation>
    <scope>NUCLEOTIDE SEQUENCE [LARGE SCALE GENOMIC DNA]</scope>
    <source>
        <strain evidence="2 3">SCS-3</strain>
    </source>
</reference>
<organism evidence="2 3">
    <name type="scientific">Devosia salina</name>
    <dbReference type="NCBI Taxonomy" id="2860336"/>
    <lineage>
        <taxon>Bacteria</taxon>
        <taxon>Pseudomonadati</taxon>
        <taxon>Pseudomonadota</taxon>
        <taxon>Alphaproteobacteria</taxon>
        <taxon>Hyphomicrobiales</taxon>
        <taxon>Devosiaceae</taxon>
        <taxon>Devosia</taxon>
    </lineage>
</organism>
<keyword evidence="3" id="KW-1185">Reference proteome</keyword>
<accession>A0ABX8WJS0</accession>
<dbReference type="Pfam" id="PF13007">
    <property type="entry name" value="LZ_Tnp_IS66"/>
    <property type="match status" value="1"/>
</dbReference>
<proteinExistence type="predicted"/>
<evidence type="ECO:0000313" key="2">
    <source>
        <dbReference type="EMBL" id="QYO77762.1"/>
    </source>
</evidence>
<dbReference type="RefSeq" id="WP_220306216.1">
    <property type="nucleotide sequence ID" value="NZ_CP080590.1"/>
</dbReference>
<feature type="domain" description="Transposase TnpC homeodomain" evidence="1">
    <location>
        <begin position="2"/>
        <end position="41"/>
    </location>
</feature>